<organism evidence="6 7">
    <name type="scientific">Speluncibacter jeojiensis</name>
    <dbReference type="NCBI Taxonomy" id="2710754"/>
    <lineage>
        <taxon>Bacteria</taxon>
        <taxon>Bacillati</taxon>
        <taxon>Actinomycetota</taxon>
        <taxon>Actinomycetes</taxon>
        <taxon>Mycobacteriales</taxon>
        <taxon>Speluncibacteraceae</taxon>
        <taxon>Speluncibacter</taxon>
    </lineage>
</organism>
<evidence type="ECO:0000256" key="3">
    <source>
        <dbReference type="ARBA" id="ARBA00023125"/>
    </source>
</evidence>
<dbReference type="InterPro" id="IPR005119">
    <property type="entry name" value="LysR_subst-bd"/>
</dbReference>
<dbReference type="Pfam" id="PF00126">
    <property type="entry name" value="HTH_1"/>
    <property type="match status" value="1"/>
</dbReference>
<proteinExistence type="inferred from homology"/>
<dbReference type="RefSeq" id="WP_277831001.1">
    <property type="nucleotide sequence ID" value="NZ_JAAIVF010000001.1"/>
</dbReference>
<evidence type="ECO:0000256" key="2">
    <source>
        <dbReference type="ARBA" id="ARBA00023015"/>
    </source>
</evidence>
<protein>
    <submittedName>
        <fullName evidence="6">LysR substrate-binding domain-containing protein</fullName>
    </submittedName>
</protein>
<dbReference type="Gene3D" id="1.10.10.10">
    <property type="entry name" value="Winged helix-like DNA-binding domain superfamily/Winged helix DNA-binding domain"/>
    <property type="match status" value="1"/>
</dbReference>
<keyword evidence="2" id="KW-0805">Transcription regulation</keyword>
<dbReference type="InterPro" id="IPR036388">
    <property type="entry name" value="WH-like_DNA-bd_sf"/>
</dbReference>
<keyword evidence="7" id="KW-1185">Reference proteome</keyword>
<feature type="domain" description="HTH lysR-type" evidence="5">
    <location>
        <begin position="2"/>
        <end position="59"/>
    </location>
</feature>
<dbReference type="EMBL" id="JANRHA010000004">
    <property type="protein sequence ID" value="MDG3014553.1"/>
    <property type="molecule type" value="Genomic_DNA"/>
</dbReference>
<name>A0A9X4M3H7_9ACTN</name>
<accession>A0A9X4M3H7</accession>
<evidence type="ECO:0000313" key="6">
    <source>
        <dbReference type="EMBL" id="MDG3014553.1"/>
    </source>
</evidence>
<evidence type="ECO:0000313" key="7">
    <source>
        <dbReference type="Proteomes" id="UP001152755"/>
    </source>
</evidence>
<dbReference type="Gene3D" id="3.40.190.10">
    <property type="entry name" value="Periplasmic binding protein-like II"/>
    <property type="match status" value="2"/>
</dbReference>
<dbReference type="PRINTS" id="PR00039">
    <property type="entry name" value="HTHLYSR"/>
</dbReference>
<evidence type="ECO:0000256" key="4">
    <source>
        <dbReference type="ARBA" id="ARBA00023163"/>
    </source>
</evidence>
<dbReference type="InterPro" id="IPR050176">
    <property type="entry name" value="LTTR"/>
</dbReference>
<dbReference type="Proteomes" id="UP001152755">
    <property type="component" value="Unassembled WGS sequence"/>
</dbReference>
<dbReference type="SUPFAM" id="SSF46785">
    <property type="entry name" value="Winged helix' DNA-binding domain"/>
    <property type="match status" value="1"/>
</dbReference>
<evidence type="ECO:0000256" key="1">
    <source>
        <dbReference type="ARBA" id="ARBA00009437"/>
    </source>
</evidence>
<sequence>MFDPVLLRSFLAVEQSGGFTAAARRLGLRQSTVSGHIARLEKAVGRELFLRDTHTVELTADGTAMVGFARSILDAQDQAQRYFAESTLAGRLRFGASEDLVARGLPQILLEFRRSHPMVDVQLTVGLSKEVHAQLRAGELDLAFVMRRPGEMHGDLVDRDRLVWAGPRDAAWDPSTPVPLVSYPTPSITRQCALAALEQARMASRQTCLANSRAGLRAAVLAGLGYIVHAKSLLPADLVPVGGRLGLPDPGEVEFVLVTRQSTPTAPARALMDAIRGNNVRLGQGETPE</sequence>
<evidence type="ECO:0000259" key="5">
    <source>
        <dbReference type="PROSITE" id="PS50931"/>
    </source>
</evidence>
<reference evidence="6" key="1">
    <citation type="submission" date="2022-08" db="EMBL/GenBank/DDBJ databases">
        <title>Genome analysis of Corynebacteriales strain.</title>
        <authorList>
            <person name="Lee S.D."/>
        </authorList>
    </citation>
    <scope>NUCLEOTIDE SEQUENCE</scope>
    <source>
        <strain evidence="6">D3-21</strain>
    </source>
</reference>
<dbReference type="PANTHER" id="PTHR30579:SF7">
    <property type="entry name" value="HTH-TYPE TRANSCRIPTIONAL REGULATOR LRHA-RELATED"/>
    <property type="match status" value="1"/>
</dbReference>
<keyword evidence="4" id="KW-0804">Transcription</keyword>
<dbReference type="Pfam" id="PF03466">
    <property type="entry name" value="LysR_substrate"/>
    <property type="match status" value="1"/>
</dbReference>
<dbReference type="PROSITE" id="PS50931">
    <property type="entry name" value="HTH_LYSR"/>
    <property type="match status" value="1"/>
</dbReference>
<keyword evidence="3" id="KW-0238">DNA-binding</keyword>
<dbReference type="PANTHER" id="PTHR30579">
    <property type="entry name" value="TRANSCRIPTIONAL REGULATOR"/>
    <property type="match status" value="1"/>
</dbReference>
<dbReference type="GO" id="GO:0003677">
    <property type="term" value="F:DNA binding"/>
    <property type="evidence" value="ECO:0007669"/>
    <property type="project" value="UniProtKB-KW"/>
</dbReference>
<dbReference type="SUPFAM" id="SSF53850">
    <property type="entry name" value="Periplasmic binding protein-like II"/>
    <property type="match status" value="1"/>
</dbReference>
<comment type="similarity">
    <text evidence="1">Belongs to the LysR transcriptional regulatory family.</text>
</comment>
<dbReference type="InterPro" id="IPR036390">
    <property type="entry name" value="WH_DNA-bd_sf"/>
</dbReference>
<dbReference type="AlphaFoldDB" id="A0A9X4M3H7"/>
<comment type="caution">
    <text evidence="6">The sequence shown here is derived from an EMBL/GenBank/DDBJ whole genome shotgun (WGS) entry which is preliminary data.</text>
</comment>
<gene>
    <name evidence="6" type="ORF">NVS88_08275</name>
</gene>
<dbReference type="InterPro" id="IPR000847">
    <property type="entry name" value="LysR_HTH_N"/>
</dbReference>
<dbReference type="GO" id="GO:0003700">
    <property type="term" value="F:DNA-binding transcription factor activity"/>
    <property type="evidence" value="ECO:0007669"/>
    <property type="project" value="InterPro"/>
</dbReference>